<comment type="caution">
    <text evidence="3">The sequence shown here is derived from an EMBL/GenBank/DDBJ whole genome shotgun (WGS) entry which is preliminary data.</text>
</comment>
<evidence type="ECO:0000313" key="4">
    <source>
        <dbReference type="Proteomes" id="UP001590951"/>
    </source>
</evidence>
<organism evidence="3 4">
    <name type="scientific">Lepraria finkii</name>
    <dbReference type="NCBI Taxonomy" id="1340010"/>
    <lineage>
        <taxon>Eukaryota</taxon>
        <taxon>Fungi</taxon>
        <taxon>Dikarya</taxon>
        <taxon>Ascomycota</taxon>
        <taxon>Pezizomycotina</taxon>
        <taxon>Lecanoromycetes</taxon>
        <taxon>OSLEUM clade</taxon>
        <taxon>Lecanoromycetidae</taxon>
        <taxon>Lecanorales</taxon>
        <taxon>Lecanorineae</taxon>
        <taxon>Stereocaulaceae</taxon>
        <taxon>Lepraria</taxon>
    </lineage>
</organism>
<gene>
    <name evidence="3" type="ORF">ABVK25_009101</name>
</gene>
<dbReference type="Proteomes" id="UP001590951">
    <property type="component" value="Unassembled WGS sequence"/>
</dbReference>
<name>A0ABR4AY60_9LECA</name>
<protein>
    <recommendedName>
        <fullName evidence="2">SigF-like NTF2-like domain-containing protein</fullName>
    </recommendedName>
</protein>
<dbReference type="PANTHER" id="PTHR35393">
    <property type="entry name" value="CHROMOSOME 1, WHOLE GENOME SHOTGUN SEQUENCE"/>
    <property type="match status" value="1"/>
</dbReference>
<dbReference type="Pfam" id="PF24840">
    <property type="entry name" value="NTF2_SigF"/>
    <property type="match status" value="1"/>
</dbReference>
<keyword evidence="1" id="KW-1133">Transmembrane helix</keyword>
<accession>A0ABR4AY60</accession>
<proteinExistence type="predicted"/>
<keyword evidence="1" id="KW-0472">Membrane</keyword>
<keyword evidence="4" id="KW-1185">Reference proteome</keyword>
<feature type="transmembrane region" description="Helical" evidence="1">
    <location>
        <begin position="204"/>
        <end position="234"/>
    </location>
</feature>
<dbReference type="EMBL" id="JBHFEH010000045">
    <property type="protein sequence ID" value="KAL2050593.1"/>
    <property type="molecule type" value="Genomic_DNA"/>
</dbReference>
<dbReference type="InterPro" id="IPR057514">
    <property type="entry name" value="NTF2_SigF"/>
</dbReference>
<evidence type="ECO:0000256" key="1">
    <source>
        <dbReference type="SAM" id="Phobius"/>
    </source>
</evidence>
<reference evidence="3 4" key="1">
    <citation type="submission" date="2024-09" db="EMBL/GenBank/DDBJ databases">
        <title>Rethinking Asexuality: The Enigmatic Case of Functional Sexual Genes in Lepraria (Stereocaulaceae).</title>
        <authorList>
            <person name="Doellman M."/>
            <person name="Sun Y."/>
            <person name="Barcenas-Pena A."/>
            <person name="Lumbsch H.T."/>
            <person name="Grewe F."/>
        </authorList>
    </citation>
    <scope>NUCLEOTIDE SEQUENCE [LARGE SCALE GENOMIC DNA]</scope>
    <source>
        <strain evidence="3 4">Grewe 0041</strain>
    </source>
</reference>
<dbReference type="PANTHER" id="PTHR35393:SF1">
    <property type="entry name" value="SNOAL-LIKE DOMAIN-CONTAINING PROTEIN"/>
    <property type="match status" value="1"/>
</dbReference>
<evidence type="ECO:0000313" key="3">
    <source>
        <dbReference type="EMBL" id="KAL2050593.1"/>
    </source>
</evidence>
<sequence length="258" mass="29055">MTSERDFRFTIPLSLSPLYTLRPTSIKLSCLCFVPSNTTSTPRFAQLTPLKPNSSSLTTRMEDPQSEIPRIIHLLTQSSPSLQRATLEKYFTPNASFTHPICRTGSFGGSRWLIWCIYRWYKILSPRIVLGVDSVAYDSRNLILYVSLHQLFHLFIIPNFLAAQVSLTTVLHLTPIKDSTNSSPTRYLIRSQNDLYQVNEFVKFFSLFGVVSVGVFAFQFISTALCVLGAMVFWPISWVEQNVVGGNREGSLGDAVKG</sequence>
<evidence type="ECO:0000259" key="2">
    <source>
        <dbReference type="Pfam" id="PF24840"/>
    </source>
</evidence>
<keyword evidence="1" id="KW-0812">Transmembrane</keyword>
<feature type="domain" description="SigF-like NTF2-like" evidence="2">
    <location>
        <begin position="61"/>
        <end position="232"/>
    </location>
</feature>